<evidence type="ECO:0008006" key="3">
    <source>
        <dbReference type="Google" id="ProtNLM"/>
    </source>
</evidence>
<dbReference type="AlphaFoldDB" id="A0AAD7E8F8"/>
<dbReference type="PANTHER" id="PTHR35871:SF1">
    <property type="entry name" value="CXC1-LIKE CYSTEINE CLUSTER ASSOCIATED WITH KDZ TRANSPOSASES DOMAIN-CONTAINING PROTEIN"/>
    <property type="match status" value="1"/>
</dbReference>
<comment type="caution">
    <text evidence="1">The sequence shown here is derived from an EMBL/GenBank/DDBJ whole genome shotgun (WGS) entry which is preliminary data.</text>
</comment>
<evidence type="ECO:0000313" key="1">
    <source>
        <dbReference type="EMBL" id="KAJ7301858.1"/>
    </source>
</evidence>
<dbReference type="Proteomes" id="UP001218218">
    <property type="component" value="Unassembled WGS sequence"/>
</dbReference>
<organism evidence="1 2">
    <name type="scientific">Mycena albidolilacea</name>
    <dbReference type="NCBI Taxonomy" id="1033008"/>
    <lineage>
        <taxon>Eukaryota</taxon>
        <taxon>Fungi</taxon>
        <taxon>Dikarya</taxon>
        <taxon>Basidiomycota</taxon>
        <taxon>Agaricomycotina</taxon>
        <taxon>Agaricomycetes</taxon>
        <taxon>Agaricomycetidae</taxon>
        <taxon>Agaricales</taxon>
        <taxon>Marasmiineae</taxon>
        <taxon>Mycenaceae</taxon>
        <taxon>Mycena</taxon>
    </lineage>
</organism>
<protein>
    <recommendedName>
        <fullName evidence="3">DDE-1 domain-containing protein</fullName>
    </recommendedName>
</protein>
<proteinExistence type="predicted"/>
<name>A0AAD7E8F8_9AGAR</name>
<evidence type="ECO:0000313" key="2">
    <source>
        <dbReference type="Proteomes" id="UP001218218"/>
    </source>
</evidence>
<dbReference type="EMBL" id="JARIHO010000125">
    <property type="protein sequence ID" value="KAJ7301858.1"/>
    <property type="molecule type" value="Genomic_DNA"/>
</dbReference>
<accession>A0AAD7E8F8</accession>
<keyword evidence="2" id="KW-1185">Reference proteome</keyword>
<dbReference type="PANTHER" id="PTHR35871">
    <property type="entry name" value="EXPRESSED PROTEIN"/>
    <property type="match status" value="1"/>
</dbReference>
<gene>
    <name evidence="1" type="ORF">DFH08DRAFT_723814</name>
</gene>
<sequence>MLGVDSADQTLTAEAAANLGEEPLGHRVQPVPALRRTKLVIPQAERRRIATAQAATARANILVSALTEIDKLIASKKDVFHAGSSSLRSYCVRAIQSHLHMVVRNWEGWKPASETAAEAQGFATQWGARMVRKWTCSWISDRVIPESQRGKHGKSYSLYDDPVIRAELCSYARSEKWAMDPTKLVEFSQQKMVPAAVDKYLRKITEEEMPIGLKNHMEVELFPRISFKVGHGVSLRTARCLLQQMTAQCNDGPTKSWVLEGEQPLCKKGVGRGLHHSDVICSTVGYILDAGEELEYGKSYEGYWDGTKFMVQLKNKIIPVFEATHGPGYQMLLMVDHSQGHCMYCLDALLVSRMNLNPGGKQAVMRDGWWMDVQKMTYPPDHPGEPKGMKVYLRDHCDYTFKGLKANMPAALASVSRTIIRKWEHRMICWMEAYRSDLGPKKAQRMVRAFSSITYKSHRRAPERLVDE</sequence>
<reference evidence="1" key="1">
    <citation type="submission" date="2023-03" db="EMBL/GenBank/DDBJ databases">
        <title>Massive genome expansion in bonnet fungi (Mycena s.s.) driven by repeated elements and novel gene families across ecological guilds.</title>
        <authorList>
            <consortium name="Lawrence Berkeley National Laboratory"/>
            <person name="Harder C.B."/>
            <person name="Miyauchi S."/>
            <person name="Viragh M."/>
            <person name="Kuo A."/>
            <person name="Thoen E."/>
            <person name="Andreopoulos B."/>
            <person name="Lu D."/>
            <person name="Skrede I."/>
            <person name="Drula E."/>
            <person name="Henrissat B."/>
            <person name="Morin E."/>
            <person name="Kohler A."/>
            <person name="Barry K."/>
            <person name="LaButti K."/>
            <person name="Morin E."/>
            <person name="Salamov A."/>
            <person name="Lipzen A."/>
            <person name="Mereny Z."/>
            <person name="Hegedus B."/>
            <person name="Baldrian P."/>
            <person name="Stursova M."/>
            <person name="Weitz H."/>
            <person name="Taylor A."/>
            <person name="Grigoriev I.V."/>
            <person name="Nagy L.G."/>
            <person name="Martin F."/>
            <person name="Kauserud H."/>
        </authorList>
    </citation>
    <scope>NUCLEOTIDE SEQUENCE</scope>
    <source>
        <strain evidence="1">CBHHK002</strain>
    </source>
</reference>